<feature type="chain" id="PRO_5011733116" description="Secreted protein" evidence="1">
    <location>
        <begin position="29"/>
        <end position="105"/>
    </location>
</feature>
<keyword evidence="1" id="KW-0732">Signal</keyword>
<dbReference type="STRING" id="35752.SAMN05421541_109427"/>
<protein>
    <recommendedName>
        <fullName evidence="4">Secreted protein</fullName>
    </recommendedName>
</protein>
<dbReference type="AlphaFoldDB" id="A0A1I2I8D9"/>
<accession>A0A1I2I8D9</accession>
<proteinExistence type="predicted"/>
<feature type="signal peptide" evidence="1">
    <location>
        <begin position="1"/>
        <end position="28"/>
    </location>
</feature>
<dbReference type="PROSITE" id="PS51257">
    <property type="entry name" value="PROKAR_LIPOPROTEIN"/>
    <property type="match status" value="1"/>
</dbReference>
<name>A0A1I2I8D9_9ACTN</name>
<evidence type="ECO:0000313" key="3">
    <source>
        <dbReference type="Proteomes" id="UP000199645"/>
    </source>
</evidence>
<sequence>MRKALAKIMVAVAVVGGGVLTASSPASAAIGGCSQGYGGLHTTGYLVCYTGSGQYQVRVTCDNENPFGRDYYRYGAWVPVTQTSTAACSNGDYAYNLYTRLLTDL</sequence>
<dbReference type="Proteomes" id="UP000199645">
    <property type="component" value="Unassembled WGS sequence"/>
</dbReference>
<dbReference type="RefSeq" id="WP_143133947.1">
    <property type="nucleotide sequence ID" value="NZ_BOMT01000052.1"/>
</dbReference>
<organism evidence="2 3">
    <name type="scientific">Actinoplanes philippinensis</name>
    <dbReference type="NCBI Taxonomy" id="35752"/>
    <lineage>
        <taxon>Bacteria</taxon>
        <taxon>Bacillati</taxon>
        <taxon>Actinomycetota</taxon>
        <taxon>Actinomycetes</taxon>
        <taxon>Micromonosporales</taxon>
        <taxon>Micromonosporaceae</taxon>
        <taxon>Actinoplanes</taxon>
    </lineage>
</organism>
<keyword evidence="3" id="KW-1185">Reference proteome</keyword>
<reference evidence="2 3" key="1">
    <citation type="submission" date="2016-10" db="EMBL/GenBank/DDBJ databases">
        <authorList>
            <person name="de Groot N.N."/>
        </authorList>
    </citation>
    <scope>NUCLEOTIDE SEQUENCE [LARGE SCALE GENOMIC DNA]</scope>
    <source>
        <strain evidence="2 3">DSM 43019</strain>
    </source>
</reference>
<dbReference type="OrthoDB" id="4321530at2"/>
<evidence type="ECO:0000313" key="2">
    <source>
        <dbReference type="EMBL" id="SFF38535.1"/>
    </source>
</evidence>
<evidence type="ECO:0008006" key="4">
    <source>
        <dbReference type="Google" id="ProtNLM"/>
    </source>
</evidence>
<gene>
    <name evidence="2" type="ORF">SAMN05421541_109427</name>
</gene>
<evidence type="ECO:0000256" key="1">
    <source>
        <dbReference type="SAM" id="SignalP"/>
    </source>
</evidence>
<dbReference type="EMBL" id="FONV01000009">
    <property type="protein sequence ID" value="SFF38535.1"/>
    <property type="molecule type" value="Genomic_DNA"/>
</dbReference>